<organism evidence="2 3">
    <name type="scientific">Acidilobus saccharovorans (strain DSM 16705 / JCM 18335 / VKM B-2471 / 345-15)</name>
    <dbReference type="NCBI Taxonomy" id="666510"/>
    <lineage>
        <taxon>Archaea</taxon>
        <taxon>Thermoproteota</taxon>
        <taxon>Thermoprotei</taxon>
        <taxon>Acidilobales</taxon>
        <taxon>Acidilobaceae</taxon>
        <taxon>Acidilobus</taxon>
    </lineage>
</organism>
<evidence type="ECO:0000313" key="3">
    <source>
        <dbReference type="Proteomes" id="UP000000346"/>
    </source>
</evidence>
<dbReference type="SUPFAM" id="SSF46785">
    <property type="entry name" value="Winged helix' DNA-binding domain"/>
    <property type="match status" value="1"/>
</dbReference>
<sequence length="105" mass="12021">MPERGLGFRDKDHLLWWLFIGSRGGEMRLRIVELLAKGPANANQIAEALGVNYRTVRHHLELLVESGLVITEGPRYGQLYYLSKDMLESLGRVKGMVKEGSLRWR</sequence>
<accession>D9Q362</accession>
<gene>
    <name evidence="2" type="ordered locus">ASAC_1345</name>
</gene>
<dbReference type="InterPro" id="IPR036390">
    <property type="entry name" value="WH_DNA-bd_sf"/>
</dbReference>
<dbReference type="InParanoid" id="D9Q362"/>
<dbReference type="PANTHER" id="PTHR38600:SF1">
    <property type="entry name" value="TRANSCRIPTIONAL REGULATORY PROTEIN"/>
    <property type="match status" value="1"/>
</dbReference>
<dbReference type="HOGENOM" id="CLU_153620_2_1_2"/>
<evidence type="ECO:0000313" key="2">
    <source>
        <dbReference type="EMBL" id="ADL19750.1"/>
    </source>
</evidence>
<dbReference type="InterPro" id="IPR011991">
    <property type="entry name" value="ArsR-like_HTH"/>
</dbReference>
<dbReference type="InterPro" id="IPR001845">
    <property type="entry name" value="HTH_ArsR_DNA-bd_dom"/>
</dbReference>
<dbReference type="KEGG" id="asc:ASAC_1345"/>
<keyword evidence="3" id="KW-1185">Reference proteome</keyword>
<evidence type="ECO:0000259" key="1">
    <source>
        <dbReference type="PROSITE" id="PS50987"/>
    </source>
</evidence>
<dbReference type="EMBL" id="CP001742">
    <property type="protein sequence ID" value="ADL19750.1"/>
    <property type="molecule type" value="Genomic_DNA"/>
</dbReference>
<dbReference type="PROSITE" id="PS50987">
    <property type="entry name" value="HTH_ARSR_2"/>
    <property type="match status" value="1"/>
</dbReference>
<dbReference type="eggNOG" id="arCOG00731">
    <property type="taxonomic scope" value="Archaea"/>
</dbReference>
<feature type="domain" description="HTH arsR-type" evidence="1">
    <location>
        <begin position="8"/>
        <end position="105"/>
    </location>
</feature>
<proteinExistence type="predicted"/>
<dbReference type="Pfam" id="PF01022">
    <property type="entry name" value="HTH_5"/>
    <property type="match status" value="1"/>
</dbReference>
<dbReference type="RefSeq" id="WP_013267262.1">
    <property type="nucleotide sequence ID" value="NC_014374.1"/>
</dbReference>
<dbReference type="InterPro" id="IPR036388">
    <property type="entry name" value="WH-like_DNA-bd_sf"/>
</dbReference>
<dbReference type="GO" id="GO:0003700">
    <property type="term" value="F:DNA-binding transcription factor activity"/>
    <property type="evidence" value="ECO:0007669"/>
    <property type="project" value="InterPro"/>
</dbReference>
<dbReference type="Gene3D" id="1.10.10.10">
    <property type="entry name" value="Winged helix-like DNA-binding domain superfamily/Winged helix DNA-binding domain"/>
    <property type="match status" value="1"/>
</dbReference>
<dbReference type="PANTHER" id="PTHR38600">
    <property type="entry name" value="TRANSCRIPTIONAL REGULATORY PROTEIN"/>
    <property type="match status" value="1"/>
</dbReference>
<dbReference type="OrthoDB" id="45190at2157"/>
<name>D9Q362_ACIS3</name>
<protein>
    <submittedName>
        <fullName evidence="2">Predicted transcription regulator, ArsR family</fullName>
    </submittedName>
</protein>
<dbReference type="STRING" id="666510.ASAC_1345"/>
<dbReference type="SMART" id="SM00418">
    <property type="entry name" value="HTH_ARSR"/>
    <property type="match status" value="1"/>
</dbReference>
<dbReference type="GeneID" id="9499601"/>
<dbReference type="CDD" id="cd00090">
    <property type="entry name" value="HTH_ARSR"/>
    <property type="match status" value="1"/>
</dbReference>
<dbReference type="Proteomes" id="UP000000346">
    <property type="component" value="Chromosome"/>
</dbReference>
<reference evidence="2 3" key="1">
    <citation type="journal article" date="2010" name="Appl. Environ. Microbiol.">
        <title>The genome sequence of the crenarchaeon Acidilobus saccharovorans supports a new order, Acidilobales, and suggests an important ecological role in terrestrial acidic hot springs.</title>
        <authorList>
            <person name="Mardanov A.V."/>
            <person name="Svetlitchnyi V.A."/>
            <person name="Beletsky A.V."/>
            <person name="Prokofeva M.I."/>
            <person name="Bonch-Osmolovskaya E.A."/>
            <person name="Ravin N.V."/>
            <person name="Skryabin K.G."/>
        </authorList>
    </citation>
    <scope>NUCLEOTIDE SEQUENCE [LARGE SCALE GENOMIC DNA]</scope>
    <source>
        <strain evidence="3">DSM 16705 / JCM 18335 / VKM B-2471 / 345-15</strain>
    </source>
</reference>
<dbReference type="AlphaFoldDB" id="D9Q362"/>